<feature type="compositionally biased region" description="Basic and acidic residues" evidence="4">
    <location>
        <begin position="116"/>
        <end position="126"/>
    </location>
</feature>
<dbReference type="InterPro" id="IPR009158">
    <property type="entry name" value="G3P_DH_GlpB_su"/>
</dbReference>
<dbReference type="InterPro" id="IPR036188">
    <property type="entry name" value="FAD/NAD-bd_sf"/>
</dbReference>
<evidence type="ECO:0000256" key="4">
    <source>
        <dbReference type="SAM" id="MobiDB-lite"/>
    </source>
</evidence>
<gene>
    <name evidence="6" type="ORF">F4Y42_01695</name>
</gene>
<evidence type="ECO:0000256" key="3">
    <source>
        <dbReference type="ARBA" id="ARBA00023002"/>
    </source>
</evidence>
<sequence>MLDLLVIGAGLTGLFAAYTAARAGLRVRVIARGAGSTHWHAGTIDLLGYLPNGQDAVANWAQALPELPPAHPYRLLGVHAIAQALDEFQRLAAAAGLPYGRAGAATAIDPTTSNPKAERLSQRDGPAEQFDDLNLGQNAGLVSPVGAARPVYLAPAAQQAGILEDDRPLLIVGLDGMPDFYPALIAENLQRQGRPARSASLPLDQLTERCDHGPLHLARLLDRPAAQSKLTEMVVDVAAAGERVGLPAVLGLHDHARLLKKIHRALVTKDPKTSQSQDPHGSVAAVFEIPTLPPSVPGLRLETALRARLDRLGVRVEIGMEACGFHAAGRRIEWIETETGSRPLRHTARNYLLATGGVLGGGIYADRRGRVKETVFDLPLTAPQTRTQWLRPLFLDKRGHPIFQAGVPVDRLFRPLDQSGAPVYDNLQAAGAILAHTDPIRERSREGIAVSTGYAAANAVVHGR</sequence>
<organism evidence="6">
    <name type="scientific">Caldilineaceae bacterium SB0664_bin_27</name>
    <dbReference type="NCBI Taxonomy" id="2605260"/>
    <lineage>
        <taxon>Bacteria</taxon>
        <taxon>Bacillati</taxon>
        <taxon>Chloroflexota</taxon>
        <taxon>Caldilineae</taxon>
        <taxon>Caldilineales</taxon>
        <taxon>Caldilineaceae</taxon>
    </lineage>
</organism>
<dbReference type="EMBL" id="VXRG01000017">
    <property type="protein sequence ID" value="MXY92142.1"/>
    <property type="molecule type" value="Genomic_DNA"/>
</dbReference>
<evidence type="ECO:0000313" key="6">
    <source>
        <dbReference type="EMBL" id="MXY92142.1"/>
    </source>
</evidence>
<dbReference type="InterPro" id="IPR003953">
    <property type="entry name" value="FAD-dep_OxRdtase_2_FAD-bd"/>
</dbReference>
<evidence type="ECO:0000256" key="2">
    <source>
        <dbReference type="ARBA" id="ARBA00022643"/>
    </source>
</evidence>
<accession>A0A6B0YQT5</accession>
<dbReference type="GO" id="GO:0004368">
    <property type="term" value="F:glycerol-3-phosphate dehydrogenase (quinone) activity"/>
    <property type="evidence" value="ECO:0007669"/>
    <property type="project" value="InterPro"/>
</dbReference>
<keyword evidence="2" id="KW-0288">FMN</keyword>
<dbReference type="GO" id="GO:0009331">
    <property type="term" value="C:glycerol-3-phosphate dehydrogenase (FAD) complex"/>
    <property type="evidence" value="ECO:0007669"/>
    <property type="project" value="InterPro"/>
</dbReference>
<dbReference type="Pfam" id="PF00890">
    <property type="entry name" value="FAD_binding_2"/>
    <property type="match status" value="2"/>
</dbReference>
<keyword evidence="3" id="KW-0560">Oxidoreductase</keyword>
<protein>
    <submittedName>
        <fullName evidence="6">Anaerobic glycerol-3-phosphate dehydrogenase subunit B</fullName>
    </submittedName>
</protein>
<name>A0A6B0YQT5_9CHLR</name>
<dbReference type="SUPFAM" id="SSF51905">
    <property type="entry name" value="FAD/NAD(P)-binding domain"/>
    <property type="match status" value="1"/>
</dbReference>
<proteinExistence type="predicted"/>
<keyword evidence="1" id="KW-0285">Flavoprotein</keyword>
<feature type="domain" description="FAD-dependent oxidoreductase 2 FAD-binding" evidence="5">
    <location>
        <begin position="285"/>
        <end position="441"/>
    </location>
</feature>
<feature type="domain" description="FAD-dependent oxidoreductase 2 FAD-binding" evidence="5">
    <location>
        <begin position="3"/>
        <end position="262"/>
    </location>
</feature>
<reference evidence="6" key="1">
    <citation type="submission" date="2019-09" db="EMBL/GenBank/DDBJ databases">
        <title>Characterisation of the sponge microbiome using genome-centric metagenomics.</title>
        <authorList>
            <person name="Engelberts J.P."/>
            <person name="Robbins S.J."/>
            <person name="De Goeij J.M."/>
            <person name="Aranda M."/>
            <person name="Bell S.C."/>
            <person name="Webster N.S."/>
        </authorList>
    </citation>
    <scope>NUCLEOTIDE SEQUENCE</scope>
    <source>
        <strain evidence="6">SB0664_bin_27</strain>
    </source>
</reference>
<dbReference type="AlphaFoldDB" id="A0A6B0YQT5"/>
<evidence type="ECO:0000256" key="1">
    <source>
        <dbReference type="ARBA" id="ARBA00022630"/>
    </source>
</evidence>
<evidence type="ECO:0000259" key="5">
    <source>
        <dbReference type="Pfam" id="PF00890"/>
    </source>
</evidence>
<feature type="region of interest" description="Disordered" evidence="4">
    <location>
        <begin position="105"/>
        <end position="128"/>
    </location>
</feature>
<dbReference type="Gene3D" id="3.50.50.60">
    <property type="entry name" value="FAD/NAD(P)-binding domain"/>
    <property type="match status" value="1"/>
</dbReference>
<comment type="caution">
    <text evidence="6">The sequence shown here is derived from an EMBL/GenBank/DDBJ whole genome shotgun (WGS) entry which is preliminary data.</text>
</comment>
<dbReference type="PIRSF" id="PIRSF000141">
    <property type="entry name" value="Anaerobic_G3P_dh"/>
    <property type="match status" value="1"/>
</dbReference>